<sequence length="79" mass="8634">MTLPSGISLTPIPNSSPNFYSSLECCQYPPLLLSSHQGYAFLVPGDIWSGGAVLNAHNHRLYAFDYISDLIPQFSEEGS</sequence>
<protein>
    <submittedName>
        <fullName evidence="2">Uncharacterized protein</fullName>
    </submittedName>
</protein>
<dbReference type="Proteomes" id="UP000887574">
    <property type="component" value="Unplaced"/>
</dbReference>
<accession>A0A915ERH8</accession>
<organism evidence="1 2">
    <name type="scientific">Ditylenchus dipsaci</name>
    <dbReference type="NCBI Taxonomy" id="166011"/>
    <lineage>
        <taxon>Eukaryota</taxon>
        <taxon>Metazoa</taxon>
        <taxon>Ecdysozoa</taxon>
        <taxon>Nematoda</taxon>
        <taxon>Chromadorea</taxon>
        <taxon>Rhabditida</taxon>
        <taxon>Tylenchina</taxon>
        <taxon>Tylenchomorpha</taxon>
        <taxon>Sphaerularioidea</taxon>
        <taxon>Anguinidae</taxon>
        <taxon>Anguininae</taxon>
        <taxon>Ditylenchus</taxon>
    </lineage>
</organism>
<keyword evidence="1" id="KW-1185">Reference proteome</keyword>
<evidence type="ECO:0000313" key="2">
    <source>
        <dbReference type="WBParaSite" id="jg9665"/>
    </source>
</evidence>
<dbReference type="WBParaSite" id="jg9665">
    <property type="protein sequence ID" value="jg9665"/>
    <property type="gene ID" value="jg9665"/>
</dbReference>
<dbReference type="AlphaFoldDB" id="A0A915ERH8"/>
<evidence type="ECO:0000313" key="1">
    <source>
        <dbReference type="Proteomes" id="UP000887574"/>
    </source>
</evidence>
<reference evidence="2" key="1">
    <citation type="submission" date="2022-11" db="UniProtKB">
        <authorList>
            <consortium name="WormBaseParasite"/>
        </authorList>
    </citation>
    <scope>IDENTIFICATION</scope>
</reference>
<proteinExistence type="predicted"/>
<name>A0A915ERH8_9BILA</name>